<comment type="caution">
    <text evidence="2">The sequence shown here is derived from an EMBL/GenBank/DDBJ whole genome shotgun (WGS) entry which is preliminary data.</text>
</comment>
<proteinExistence type="predicted"/>
<dbReference type="InterPro" id="IPR014914">
    <property type="entry name" value="RES_dom"/>
</dbReference>
<dbReference type="OrthoDB" id="648213at2"/>
<organism evidence="2 3">
    <name type="scientific">Nesterenkonia salmonea</name>
    <dbReference type="NCBI Taxonomy" id="1804987"/>
    <lineage>
        <taxon>Bacteria</taxon>
        <taxon>Bacillati</taxon>
        <taxon>Actinomycetota</taxon>
        <taxon>Actinomycetes</taxon>
        <taxon>Micrococcales</taxon>
        <taxon>Micrococcaceae</taxon>
        <taxon>Nesterenkonia</taxon>
    </lineage>
</organism>
<protein>
    <submittedName>
        <fullName evidence="2">RES domain-containing protein</fullName>
    </submittedName>
</protein>
<evidence type="ECO:0000259" key="1">
    <source>
        <dbReference type="Pfam" id="PF08808"/>
    </source>
</evidence>
<dbReference type="Proteomes" id="UP000310458">
    <property type="component" value="Unassembled WGS sequence"/>
</dbReference>
<dbReference type="RefSeq" id="WP_138251861.1">
    <property type="nucleotide sequence ID" value="NZ_VAVZ01000004.1"/>
</dbReference>
<gene>
    <name evidence="2" type="ORF">FEF26_01950</name>
</gene>
<evidence type="ECO:0000313" key="3">
    <source>
        <dbReference type="Proteomes" id="UP000310458"/>
    </source>
</evidence>
<evidence type="ECO:0000313" key="2">
    <source>
        <dbReference type="EMBL" id="TLP99674.1"/>
    </source>
</evidence>
<keyword evidence="3" id="KW-1185">Reference proteome</keyword>
<dbReference type="AlphaFoldDB" id="A0A5R9BGR7"/>
<sequence length="167" mass="18215">METGPVVVRSGQFFCQVSGSFYRAVHPAHQVAALSGSQQPGRYSPPHVPALYLSSSVEGVQAAMIAHSDARSPQLHIIEVEVQADQILDLRDEAACRLAGVKRADATAPWQEVVAEGGQPRPWAVRRRLDVLGAHGVIDPSRKQPGLWHLALFQWNSEGAPQVRVSW</sequence>
<accession>A0A5R9BGR7</accession>
<feature type="domain" description="RES" evidence="1">
    <location>
        <begin position="21"/>
        <end position="164"/>
    </location>
</feature>
<reference evidence="2 3" key="1">
    <citation type="submission" date="2019-05" db="EMBL/GenBank/DDBJ databases">
        <title>Nesterenkonia sp. GY074 isolated from the Southern Atlantic Ocean.</title>
        <authorList>
            <person name="Zhang G."/>
        </authorList>
    </citation>
    <scope>NUCLEOTIDE SEQUENCE [LARGE SCALE GENOMIC DNA]</scope>
    <source>
        <strain evidence="2 3">GY074</strain>
    </source>
</reference>
<dbReference type="EMBL" id="VAVZ01000004">
    <property type="protein sequence ID" value="TLP99674.1"/>
    <property type="molecule type" value="Genomic_DNA"/>
</dbReference>
<name>A0A5R9BGR7_9MICC</name>
<dbReference type="Pfam" id="PF08808">
    <property type="entry name" value="RES"/>
    <property type="match status" value="1"/>
</dbReference>